<dbReference type="Gene3D" id="2.60.40.1210">
    <property type="entry name" value="Cellobiose dehydrogenase, cytochrome domain"/>
    <property type="match status" value="1"/>
</dbReference>
<proteinExistence type="predicted"/>
<feature type="signal peptide" evidence="2">
    <location>
        <begin position="1"/>
        <end position="26"/>
    </location>
</feature>
<feature type="region of interest" description="Disordered" evidence="1">
    <location>
        <begin position="213"/>
        <end position="255"/>
    </location>
</feature>
<dbReference type="PANTHER" id="PTHR47190:SF1">
    <property type="entry name" value="GLUCOSE-METHANOL-CHOLINE OXIDOREDUCTASE N-TERMINAL DOMAIN-CONTAINING PROTEIN"/>
    <property type="match status" value="1"/>
</dbReference>
<keyword evidence="2" id="KW-0732">Signal</keyword>
<comment type="caution">
    <text evidence="4">The sequence shown here is derived from an EMBL/GenBank/DDBJ whole genome shotgun (WGS) entry which is preliminary data.</text>
</comment>
<name>A0AA40CYH1_9PEZI</name>
<dbReference type="Proteomes" id="UP001174936">
    <property type="component" value="Unassembled WGS sequence"/>
</dbReference>
<evidence type="ECO:0000256" key="2">
    <source>
        <dbReference type="SAM" id="SignalP"/>
    </source>
</evidence>
<dbReference type="EMBL" id="JAULSV010000001">
    <property type="protein sequence ID" value="KAK0656270.1"/>
    <property type="molecule type" value="Genomic_DNA"/>
</dbReference>
<accession>A0AA40CYH1</accession>
<dbReference type="Pfam" id="PF16010">
    <property type="entry name" value="CDH-cyt"/>
    <property type="match status" value="1"/>
</dbReference>
<evidence type="ECO:0000313" key="5">
    <source>
        <dbReference type="Proteomes" id="UP001174936"/>
    </source>
</evidence>
<dbReference type="SUPFAM" id="SSF49344">
    <property type="entry name" value="CBD9-like"/>
    <property type="match status" value="1"/>
</dbReference>
<organism evidence="4 5">
    <name type="scientific">Cercophora newfieldiana</name>
    <dbReference type="NCBI Taxonomy" id="92897"/>
    <lineage>
        <taxon>Eukaryota</taxon>
        <taxon>Fungi</taxon>
        <taxon>Dikarya</taxon>
        <taxon>Ascomycota</taxon>
        <taxon>Pezizomycotina</taxon>
        <taxon>Sordariomycetes</taxon>
        <taxon>Sordariomycetidae</taxon>
        <taxon>Sordariales</taxon>
        <taxon>Lasiosphaeriaceae</taxon>
        <taxon>Cercophora</taxon>
    </lineage>
</organism>
<feature type="chain" id="PRO_5041204973" description="Cellobiose dehydrogenase-like cytochrome domain-containing protein" evidence="2">
    <location>
        <begin position="27"/>
        <end position="255"/>
    </location>
</feature>
<dbReference type="InterPro" id="IPR015920">
    <property type="entry name" value="Cellobiose_DH-like_cyt"/>
</dbReference>
<dbReference type="PANTHER" id="PTHR47190">
    <property type="entry name" value="DEHYDROGENASE, PUTATIVE-RELATED"/>
    <property type="match status" value="1"/>
</dbReference>
<evidence type="ECO:0000259" key="3">
    <source>
        <dbReference type="Pfam" id="PF16010"/>
    </source>
</evidence>
<evidence type="ECO:0000313" key="4">
    <source>
        <dbReference type="EMBL" id="KAK0656270.1"/>
    </source>
</evidence>
<feature type="domain" description="Cellobiose dehydrogenase-like cytochrome" evidence="3">
    <location>
        <begin position="32"/>
        <end position="205"/>
    </location>
</feature>
<dbReference type="CDD" id="cd09630">
    <property type="entry name" value="CDH_like_cytochrome"/>
    <property type="match status" value="1"/>
</dbReference>
<feature type="compositionally biased region" description="Polar residues" evidence="1">
    <location>
        <begin position="218"/>
        <end position="227"/>
    </location>
</feature>
<evidence type="ECO:0000256" key="1">
    <source>
        <dbReference type="SAM" id="MobiDB-lite"/>
    </source>
</evidence>
<gene>
    <name evidence="4" type="ORF">B0T16DRAFT_320393</name>
</gene>
<feature type="non-terminal residue" evidence="4">
    <location>
        <position position="255"/>
    </location>
</feature>
<dbReference type="AlphaFoldDB" id="A0AA40CYH1"/>
<keyword evidence="5" id="KW-1185">Reference proteome</keyword>
<dbReference type="InterPro" id="IPR053208">
    <property type="entry name" value="GMC_Oxidoreductase_CD"/>
</dbReference>
<protein>
    <recommendedName>
        <fullName evidence="3">Cellobiose dehydrogenase-like cytochrome domain-containing protein</fullName>
    </recommendedName>
</protein>
<sequence>MQQNTRRHHGRGLLLALGVSASRAIAQTTSPFTDQATGAHLQRFVDTKTNFSFGIALPSAPDSNSFIGQLSFPLVDGAGWGGFSLSSDLNGPPLVACWPDGHGGVVSSFRQAFNGKENPPEAPGAFSIKPIPDGTSANNTFLTFTFLCEGCIDATETVSTANMAWALASQPVQSPESTAGVLAFPDTSFGDFLANLAAARSAEFDTWAAFAQPVSPPASGTQTSQDTAIGDLKARQTSGRTGNTGGQAFDTDTDN</sequence>
<reference evidence="4" key="1">
    <citation type="submission" date="2023-06" db="EMBL/GenBank/DDBJ databases">
        <title>Genome-scale phylogeny and comparative genomics of the fungal order Sordariales.</title>
        <authorList>
            <consortium name="Lawrence Berkeley National Laboratory"/>
            <person name="Hensen N."/>
            <person name="Bonometti L."/>
            <person name="Westerberg I."/>
            <person name="Brannstrom I.O."/>
            <person name="Guillou S."/>
            <person name="Cros-Aarteil S."/>
            <person name="Calhoun S."/>
            <person name="Haridas S."/>
            <person name="Kuo A."/>
            <person name="Mondo S."/>
            <person name="Pangilinan J."/>
            <person name="Riley R."/>
            <person name="Labutti K."/>
            <person name="Andreopoulos B."/>
            <person name="Lipzen A."/>
            <person name="Chen C."/>
            <person name="Yanf M."/>
            <person name="Daum C."/>
            <person name="Ng V."/>
            <person name="Clum A."/>
            <person name="Steindorff A."/>
            <person name="Ohm R."/>
            <person name="Martin F."/>
            <person name="Silar P."/>
            <person name="Natvig D."/>
            <person name="Lalanne C."/>
            <person name="Gautier V."/>
            <person name="Ament-Velasquez S.L."/>
            <person name="Kruys A."/>
            <person name="Hutchinson M.I."/>
            <person name="Powell A.J."/>
            <person name="Barry K."/>
            <person name="Miller A.N."/>
            <person name="Grigoriev I.V."/>
            <person name="Debuchy R."/>
            <person name="Gladieux P."/>
            <person name="Thoren M.H."/>
            <person name="Johannesson H."/>
        </authorList>
    </citation>
    <scope>NUCLEOTIDE SEQUENCE</scope>
    <source>
        <strain evidence="4">SMH2532-1</strain>
    </source>
</reference>